<comment type="caution">
    <text evidence="13">The sequence shown here is derived from an EMBL/GenBank/DDBJ whole genome shotgun (WGS) entry which is preliminary data.</text>
</comment>
<keyword evidence="9 10" id="KW-0961">Cell wall biogenesis/degradation</keyword>
<accession>A0A2H0BMS4</accession>
<dbReference type="EMBL" id="PCSX01000015">
    <property type="protein sequence ID" value="PIP58330.1"/>
    <property type="molecule type" value="Genomic_DNA"/>
</dbReference>
<dbReference type="EC" id="2.4.1.227" evidence="10"/>
<dbReference type="SUPFAM" id="SSF53756">
    <property type="entry name" value="UDP-Glycosyltransferase/glycogen phosphorylase"/>
    <property type="match status" value="1"/>
</dbReference>
<evidence type="ECO:0000259" key="12">
    <source>
        <dbReference type="Pfam" id="PF04101"/>
    </source>
</evidence>
<comment type="caution">
    <text evidence="10">Lacks conserved residue(s) required for the propagation of feature annotation.</text>
</comment>
<keyword evidence="7 10" id="KW-0472">Membrane</keyword>
<dbReference type="PANTHER" id="PTHR21015">
    <property type="entry name" value="UDP-N-ACETYLGLUCOSAMINE--N-ACETYLMURAMYL-(PENTAPEPTIDE) PYROPHOSPHORYL-UNDECAPRENOL N-ACETYLGLUCOSAMINE TRANSFERASE 1"/>
    <property type="match status" value="1"/>
</dbReference>
<keyword evidence="4 10" id="KW-0808">Transferase</keyword>
<reference evidence="13 14" key="1">
    <citation type="submission" date="2017-09" db="EMBL/GenBank/DDBJ databases">
        <title>Depth-based differentiation of microbial function through sediment-hosted aquifers and enrichment of novel symbionts in the deep terrestrial subsurface.</title>
        <authorList>
            <person name="Probst A.J."/>
            <person name="Ladd B."/>
            <person name="Jarett J.K."/>
            <person name="Geller-Mcgrath D.E."/>
            <person name="Sieber C.M."/>
            <person name="Emerson J.B."/>
            <person name="Anantharaman K."/>
            <person name="Thomas B.C."/>
            <person name="Malmstrom R."/>
            <person name="Stieglmeier M."/>
            <person name="Klingl A."/>
            <person name="Woyke T."/>
            <person name="Ryan C.M."/>
            <person name="Banfield J.F."/>
        </authorList>
    </citation>
    <scope>NUCLEOTIDE SEQUENCE [LARGE SCALE GENOMIC DNA]</scope>
    <source>
        <strain evidence="13">CG22_combo_CG10-13_8_21_14_all_37_9</strain>
    </source>
</reference>
<dbReference type="HAMAP" id="MF_00033">
    <property type="entry name" value="MurG"/>
    <property type="match status" value="1"/>
</dbReference>
<comment type="catalytic activity">
    <reaction evidence="10">
        <text>di-trans,octa-cis-undecaprenyl diphospho-N-acetyl-alpha-D-muramoyl-L-alanyl-D-glutamyl-meso-2,6-diaminopimeloyl-D-alanyl-D-alanine + UDP-N-acetyl-alpha-D-glucosamine = di-trans,octa-cis-undecaprenyl diphospho-[N-acetyl-alpha-D-glucosaminyl-(1-&gt;4)]-N-acetyl-alpha-D-muramoyl-L-alanyl-D-glutamyl-meso-2,6-diaminopimeloyl-D-alanyl-D-alanine + UDP + H(+)</text>
        <dbReference type="Rhea" id="RHEA:31227"/>
        <dbReference type="ChEBI" id="CHEBI:15378"/>
        <dbReference type="ChEBI" id="CHEBI:57705"/>
        <dbReference type="ChEBI" id="CHEBI:58223"/>
        <dbReference type="ChEBI" id="CHEBI:61387"/>
        <dbReference type="ChEBI" id="CHEBI:61388"/>
        <dbReference type="EC" id="2.4.1.227"/>
    </reaction>
</comment>
<dbReference type="GO" id="GO:0071555">
    <property type="term" value="P:cell wall organization"/>
    <property type="evidence" value="ECO:0007669"/>
    <property type="project" value="UniProtKB-KW"/>
</dbReference>
<comment type="subcellular location">
    <subcellularLocation>
        <location evidence="10">Cell membrane</location>
        <topology evidence="10">Peripheral membrane protein</topology>
        <orientation evidence="10">Cytoplasmic side</orientation>
    </subcellularLocation>
</comment>
<dbReference type="InterPro" id="IPR006009">
    <property type="entry name" value="GlcNAc_MurG"/>
</dbReference>
<dbReference type="InterPro" id="IPR004276">
    <property type="entry name" value="GlycoTrans_28_N"/>
</dbReference>
<comment type="function">
    <text evidence="10">Cell wall formation. Catalyzes the transfer of a GlcNAc subunit on undecaprenyl-pyrophosphoryl-MurNAc-pentapeptide (lipid intermediate I) to form undecaprenyl-pyrophosphoryl-MurNAc-(pentapeptide)GlcNAc (lipid intermediate II).</text>
</comment>
<dbReference type="Pfam" id="PF04101">
    <property type="entry name" value="Glyco_tran_28_C"/>
    <property type="match status" value="1"/>
</dbReference>
<dbReference type="UniPathway" id="UPA00219"/>
<comment type="pathway">
    <text evidence="10">Cell wall biogenesis; peptidoglycan biosynthesis.</text>
</comment>
<name>A0A2H0BMS4_9BACT</name>
<evidence type="ECO:0000256" key="7">
    <source>
        <dbReference type="ARBA" id="ARBA00023136"/>
    </source>
</evidence>
<dbReference type="Proteomes" id="UP000229334">
    <property type="component" value="Unassembled WGS sequence"/>
</dbReference>
<dbReference type="Pfam" id="PF03033">
    <property type="entry name" value="Glyco_transf_28"/>
    <property type="match status" value="1"/>
</dbReference>
<feature type="domain" description="Glycosyltransferase family 28 N-terminal" evidence="11">
    <location>
        <begin position="3"/>
        <end position="146"/>
    </location>
</feature>
<evidence type="ECO:0000256" key="10">
    <source>
        <dbReference type="HAMAP-Rule" id="MF_00033"/>
    </source>
</evidence>
<keyword evidence="3 10" id="KW-0328">Glycosyltransferase</keyword>
<keyword evidence="5 10" id="KW-0133">Cell shape</keyword>
<evidence type="ECO:0000256" key="5">
    <source>
        <dbReference type="ARBA" id="ARBA00022960"/>
    </source>
</evidence>
<feature type="domain" description="Glycosyl transferase family 28 C-terminal" evidence="12">
    <location>
        <begin position="192"/>
        <end position="358"/>
    </location>
</feature>
<evidence type="ECO:0000256" key="1">
    <source>
        <dbReference type="ARBA" id="ARBA00022475"/>
    </source>
</evidence>
<dbReference type="AlphaFoldDB" id="A0A2H0BMS4"/>
<organism evidence="13 14">
    <name type="scientific">Candidatus Vogelbacteria bacterium CG22_combo_CG10-13_8_21_14_all_37_9</name>
    <dbReference type="NCBI Taxonomy" id="1975046"/>
    <lineage>
        <taxon>Bacteria</taxon>
        <taxon>Candidatus Vogeliibacteriota</taxon>
    </lineage>
</organism>
<dbReference type="Gene3D" id="3.40.50.2000">
    <property type="entry name" value="Glycogen Phosphorylase B"/>
    <property type="match status" value="2"/>
</dbReference>
<dbReference type="GO" id="GO:0009252">
    <property type="term" value="P:peptidoglycan biosynthetic process"/>
    <property type="evidence" value="ECO:0007669"/>
    <property type="project" value="UniProtKB-UniRule"/>
</dbReference>
<evidence type="ECO:0000256" key="6">
    <source>
        <dbReference type="ARBA" id="ARBA00022984"/>
    </source>
</evidence>
<feature type="binding site" evidence="10">
    <location>
        <position position="199"/>
    </location>
    <ligand>
        <name>UDP-N-acetyl-alpha-D-glucosamine</name>
        <dbReference type="ChEBI" id="CHEBI:57705"/>
    </ligand>
</feature>
<evidence type="ECO:0000256" key="3">
    <source>
        <dbReference type="ARBA" id="ARBA00022676"/>
    </source>
</evidence>
<keyword evidence="8 10" id="KW-0131">Cell cycle</keyword>
<gene>
    <name evidence="10" type="primary">murG</name>
    <name evidence="13" type="ORF">COX02_00915</name>
</gene>
<comment type="similarity">
    <text evidence="10">Belongs to the glycosyltransferase 28 family. MurG subfamily.</text>
</comment>
<protein>
    <recommendedName>
        <fullName evidence="10">UDP-N-acetylglucosamine--N-acetylmuramyl-(pentapeptide) pyrophosphoryl-undecaprenol N-acetylglucosamine transferase</fullName>
        <ecNumber evidence="10">2.4.1.227</ecNumber>
    </recommendedName>
    <alternativeName>
        <fullName evidence="10">Undecaprenyl-PP-MurNAc-pentapeptide-UDPGlcNAc GlcNAc transferase</fullName>
    </alternativeName>
</protein>
<keyword evidence="6 10" id="KW-0573">Peptidoglycan synthesis</keyword>
<dbReference type="GO" id="GO:0051301">
    <property type="term" value="P:cell division"/>
    <property type="evidence" value="ECO:0007669"/>
    <property type="project" value="UniProtKB-KW"/>
</dbReference>
<evidence type="ECO:0000313" key="13">
    <source>
        <dbReference type="EMBL" id="PIP58330.1"/>
    </source>
</evidence>
<evidence type="ECO:0000256" key="9">
    <source>
        <dbReference type="ARBA" id="ARBA00023316"/>
    </source>
</evidence>
<dbReference type="PANTHER" id="PTHR21015:SF27">
    <property type="entry name" value="UDP-N-ACETYLGLUCOSAMINE--N-ACETYLMURAMYL-(PENTAPEPTIDE) PYROPHOSPHORYL-UNDECAPRENOL N-ACETYLGLUCOSAMINE TRANSFERASE"/>
    <property type="match status" value="1"/>
</dbReference>
<dbReference type="GO" id="GO:0005886">
    <property type="term" value="C:plasma membrane"/>
    <property type="evidence" value="ECO:0007669"/>
    <property type="project" value="UniProtKB-SubCell"/>
</dbReference>
<evidence type="ECO:0000256" key="8">
    <source>
        <dbReference type="ARBA" id="ARBA00023306"/>
    </source>
</evidence>
<dbReference type="GO" id="GO:0051991">
    <property type="term" value="F:UDP-N-acetyl-D-glucosamine:N-acetylmuramoyl-L-alanyl-D-glutamyl-meso-2,6-diaminopimelyl-D-alanyl-D-alanine-diphosphoundecaprenol 4-beta-N-acetylglucosaminlytransferase activity"/>
    <property type="evidence" value="ECO:0007669"/>
    <property type="project" value="RHEA"/>
</dbReference>
<proteinExistence type="inferred from homology"/>
<dbReference type="GO" id="GO:0008360">
    <property type="term" value="P:regulation of cell shape"/>
    <property type="evidence" value="ECO:0007669"/>
    <property type="project" value="UniProtKB-KW"/>
</dbReference>
<dbReference type="CDD" id="cd03785">
    <property type="entry name" value="GT28_MurG"/>
    <property type="match status" value="1"/>
</dbReference>
<dbReference type="InterPro" id="IPR007235">
    <property type="entry name" value="Glyco_trans_28_C"/>
</dbReference>
<evidence type="ECO:0000259" key="11">
    <source>
        <dbReference type="Pfam" id="PF03033"/>
    </source>
</evidence>
<keyword evidence="2 10" id="KW-0132">Cell division</keyword>
<sequence>MKILFTGGGTGGHFYPIIAIAQEIKTITLSDKLVEPELYFMSTDPYNQELLFENGITFIQTRAGKWRRYFSLKNFTDLFKTALGLVQAIFKMYQIYPDLVFSKGGFASVPAVLAARLLAIPIFIHESDSHPGRANLWAGKFATRVALSYESAMPYFPKGKIAVTGNPLRREVLQPSKIGAFEFLDFDPKIPVIFIVGGSQGAVKINNIILDLLPQLINRYQIIHQTGTANFKEVQQLASNLLAKNSLAKRYKPFSYLNNTAIKMAAGSASLIISRAGSSIFEIAYWGIPSIIIPLPESISHDQTKNAFTYAKSGSAIVIEENNLRPSILLSEINRLFDEPDTMAEMKKACQNFAKPEAGQTIAREILNLALSHER</sequence>
<dbReference type="GO" id="GO:0050511">
    <property type="term" value="F:undecaprenyldiphospho-muramoylpentapeptide beta-N-acetylglucosaminyltransferase activity"/>
    <property type="evidence" value="ECO:0007669"/>
    <property type="project" value="UniProtKB-UniRule"/>
</dbReference>
<dbReference type="GO" id="GO:0005975">
    <property type="term" value="P:carbohydrate metabolic process"/>
    <property type="evidence" value="ECO:0007669"/>
    <property type="project" value="InterPro"/>
</dbReference>
<evidence type="ECO:0000313" key="14">
    <source>
        <dbReference type="Proteomes" id="UP000229334"/>
    </source>
</evidence>
<evidence type="ECO:0000256" key="2">
    <source>
        <dbReference type="ARBA" id="ARBA00022618"/>
    </source>
</evidence>
<feature type="binding site" evidence="10">
    <location>
        <position position="169"/>
    </location>
    <ligand>
        <name>UDP-N-acetyl-alpha-D-glucosamine</name>
        <dbReference type="ChEBI" id="CHEBI:57705"/>
    </ligand>
</feature>
<evidence type="ECO:0000256" key="4">
    <source>
        <dbReference type="ARBA" id="ARBA00022679"/>
    </source>
</evidence>
<feature type="binding site" evidence="10">
    <location>
        <position position="303"/>
    </location>
    <ligand>
        <name>UDP-N-acetyl-alpha-D-glucosamine</name>
        <dbReference type="ChEBI" id="CHEBI:57705"/>
    </ligand>
</feature>
<feature type="binding site" evidence="10">
    <location>
        <begin position="10"/>
        <end position="12"/>
    </location>
    <ligand>
        <name>UDP-N-acetyl-alpha-D-glucosamine</name>
        <dbReference type="ChEBI" id="CHEBI:57705"/>
    </ligand>
</feature>
<keyword evidence="1 10" id="KW-1003">Cell membrane</keyword>